<evidence type="ECO:0000256" key="4">
    <source>
        <dbReference type="ARBA" id="ARBA00022692"/>
    </source>
</evidence>
<dbReference type="Pfam" id="PF01384">
    <property type="entry name" value="PHO4"/>
    <property type="match status" value="1"/>
</dbReference>
<evidence type="ECO:0000256" key="2">
    <source>
        <dbReference type="ARBA" id="ARBA00022448"/>
    </source>
</evidence>
<feature type="transmembrane region" description="Helical" evidence="7">
    <location>
        <begin position="116"/>
        <end position="137"/>
    </location>
</feature>
<dbReference type="AlphaFoldDB" id="A0A0M9FPV3"/>
<feature type="transmembrane region" description="Helical" evidence="7">
    <location>
        <begin position="157"/>
        <end position="178"/>
    </location>
</feature>
<sequence>MVNPFLWIVVVGGFVCFLVACGNGANDLANAFGTSYGSRVLTLLQIIVIAAVCEFAGAAGLGSNVATTMSSGIAKMSTFQNDPYVLMYGFLCTLGASFLWLLYATVANLPVSSHHAVAGGIIGFALVYGGGDAVVWAGHKSTFPYVSGVVPIVVSWFVSPLLAGLAAAILHCAGRYLFLERAYAVRLAPFLLPVVVLVVFFLEFLFIFLSAASSRLGWKSSHSTWMAVVVAVGAALLSLPLIPLLRRRLAAMARSAEAHAAEEGCDAIESMRQSMNGARVRHVRTFASAALAAEYRAGQKQQRRAVIAGLDAGGTDKKNNGTQQQRQGDEDAEDDMLQPPLLAPARTGVSHNNNQSDVRNSEADARAARKLCVSREVDGAVVREDTSEADGEDAGSTPDSDNRATALPFGGGARVDPNHNYLVYDEAGVLLFDPRAEYLFRLLQVFTAACTSLAHGSNDVSNSIGPYAAIYEIYRTGTVESTTHVSTWLLCLGGAGIVVGLATFGLNIMRLLGEDLAMLTPLRGCAAEVATALVVSLATVYGIPVSSTHCITGAVLAISMVDVGFHRVRWALVLKMYAGWIFTLVVTAVASACFFAQGITAPVPTTPQ</sequence>
<comment type="function">
    <text evidence="7">Sodium-phosphate symporter.</text>
</comment>
<dbReference type="OrthoDB" id="260807at2759"/>
<feature type="transmembrane region" description="Helical" evidence="7">
    <location>
        <begin position="546"/>
        <end position="565"/>
    </location>
</feature>
<feature type="transmembrane region" description="Helical" evidence="7">
    <location>
        <begin position="190"/>
        <end position="212"/>
    </location>
</feature>
<evidence type="ECO:0000256" key="7">
    <source>
        <dbReference type="RuleBase" id="RU363058"/>
    </source>
</evidence>
<dbReference type="EMBL" id="LGTL01000034">
    <property type="protein sequence ID" value="KPA73630.1"/>
    <property type="molecule type" value="Genomic_DNA"/>
</dbReference>
<keyword evidence="2 7" id="KW-0813">Transport</keyword>
<dbReference type="GO" id="GO:0035435">
    <property type="term" value="P:phosphate ion transmembrane transport"/>
    <property type="evidence" value="ECO:0007669"/>
    <property type="project" value="TreeGrafter"/>
</dbReference>
<keyword evidence="3 7" id="KW-0592">Phosphate transport</keyword>
<dbReference type="Proteomes" id="UP000037923">
    <property type="component" value="Unassembled WGS sequence"/>
</dbReference>
<feature type="region of interest" description="Disordered" evidence="8">
    <location>
        <begin position="310"/>
        <end position="362"/>
    </location>
</feature>
<feature type="compositionally biased region" description="Polar residues" evidence="8">
    <location>
        <begin position="349"/>
        <end position="358"/>
    </location>
</feature>
<dbReference type="PANTHER" id="PTHR11101:SF96">
    <property type="entry name" value="PHOSPHATE TRANSPORTER"/>
    <property type="match status" value="1"/>
</dbReference>
<dbReference type="OMA" id="MQAFCIA"/>
<evidence type="ECO:0000313" key="9">
    <source>
        <dbReference type="EMBL" id="KPA73630.1"/>
    </source>
</evidence>
<proteinExistence type="inferred from homology"/>
<dbReference type="GO" id="GO:0016020">
    <property type="term" value="C:membrane"/>
    <property type="evidence" value="ECO:0007669"/>
    <property type="project" value="UniProtKB-SubCell"/>
</dbReference>
<evidence type="ECO:0000313" key="10">
    <source>
        <dbReference type="Proteomes" id="UP000037923"/>
    </source>
</evidence>
<keyword evidence="10" id="KW-1185">Reference proteome</keyword>
<comment type="caution">
    <text evidence="9">The sequence shown here is derived from an EMBL/GenBank/DDBJ whole genome shotgun (WGS) entry which is preliminary data.</text>
</comment>
<comment type="similarity">
    <text evidence="7">Belongs to the inorganic phosphate transporter (PiT) (TC 2.A.20) family.</text>
</comment>
<protein>
    <recommendedName>
        <fullName evidence="7">Phosphate transporter</fullName>
    </recommendedName>
</protein>
<comment type="subcellular location">
    <subcellularLocation>
        <location evidence="1 7">Membrane</location>
        <topology evidence="1 7">Multi-pass membrane protein</topology>
    </subcellularLocation>
</comment>
<keyword evidence="5 7" id="KW-1133">Transmembrane helix</keyword>
<feature type="transmembrane region" description="Helical" evidence="7">
    <location>
        <begin position="40"/>
        <end position="65"/>
    </location>
</feature>
<feature type="transmembrane region" description="Helical" evidence="7">
    <location>
        <begin position="6"/>
        <end position="28"/>
    </location>
</feature>
<feature type="transmembrane region" description="Helical" evidence="7">
    <location>
        <begin position="577"/>
        <end position="599"/>
    </location>
</feature>
<dbReference type="PANTHER" id="PTHR11101">
    <property type="entry name" value="PHOSPHATE TRANSPORTER"/>
    <property type="match status" value="1"/>
</dbReference>
<evidence type="ECO:0000256" key="5">
    <source>
        <dbReference type="ARBA" id="ARBA00022989"/>
    </source>
</evidence>
<dbReference type="GO" id="GO:0005315">
    <property type="term" value="F:phosphate transmembrane transporter activity"/>
    <property type="evidence" value="ECO:0007669"/>
    <property type="project" value="InterPro"/>
</dbReference>
<evidence type="ECO:0000256" key="3">
    <source>
        <dbReference type="ARBA" id="ARBA00022592"/>
    </source>
</evidence>
<name>A0A0M9FPV3_LEPPY</name>
<reference evidence="9 10" key="1">
    <citation type="submission" date="2015-07" db="EMBL/GenBank/DDBJ databases">
        <title>High-quality genome of monoxenous trypanosomatid Leptomonas pyrrhocoris.</title>
        <authorList>
            <person name="Flegontov P."/>
            <person name="Butenko A."/>
            <person name="Firsov S."/>
            <person name="Vlcek C."/>
            <person name="Logacheva M.D."/>
            <person name="Field M."/>
            <person name="Filatov D."/>
            <person name="Flegontova O."/>
            <person name="Gerasimov E."/>
            <person name="Jackson A.P."/>
            <person name="Kelly S."/>
            <person name="Opperdoes F."/>
            <person name="O'Reilly A."/>
            <person name="Votypka J."/>
            <person name="Yurchenko V."/>
            <person name="Lukes J."/>
        </authorList>
    </citation>
    <scope>NUCLEOTIDE SEQUENCE [LARGE SCALE GENOMIC DNA]</scope>
    <source>
        <strain evidence="9">H10</strain>
    </source>
</reference>
<organism evidence="9 10">
    <name type="scientific">Leptomonas pyrrhocoris</name>
    <name type="common">Firebug parasite</name>
    <dbReference type="NCBI Taxonomy" id="157538"/>
    <lineage>
        <taxon>Eukaryota</taxon>
        <taxon>Discoba</taxon>
        <taxon>Euglenozoa</taxon>
        <taxon>Kinetoplastea</taxon>
        <taxon>Metakinetoplastina</taxon>
        <taxon>Trypanosomatida</taxon>
        <taxon>Trypanosomatidae</taxon>
        <taxon>Leishmaniinae</taxon>
        <taxon>Leptomonas</taxon>
    </lineage>
</organism>
<gene>
    <name evidence="9" type="ORF">ABB37_09762</name>
</gene>
<keyword evidence="6 7" id="KW-0472">Membrane</keyword>
<dbReference type="GeneID" id="26910045"/>
<evidence type="ECO:0000256" key="8">
    <source>
        <dbReference type="SAM" id="MobiDB-lite"/>
    </source>
</evidence>
<keyword evidence="4 7" id="KW-0812">Transmembrane</keyword>
<evidence type="ECO:0000256" key="1">
    <source>
        <dbReference type="ARBA" id="ARBA00004141"/>
    </source>
</evidence>
<dbReference type="RefSeq" id="XP_015652069.1">
    <property type="nucleotide sequence ID" value="XM_015809394.1"/>
</dbReference>
<feature type="region of interest" description="Disordered" evidence="8">
    <location>
        <begin position="381"/>
        <end position="404"/>
    </location>
</feature>
<accession>A0A0M9FPV3</accession>
<feature type="transmembrane region" description="Helical" evidence="7">
    <location>
        <begin position="85"/>
        <end position="104"/>
    </location>
</feature>
<evidence type="ECO:0000256" key="6">
    <source>
        <dbReference type="ARBA" id="ARBA00023136"/>
    </source>
</evidence>
<dbReference type="VEuPathDB" id="TriTrypDB:LpyrH10_34_0650"/>
<feature type="transmembrane region" description="Helical" evidence="7">
    <location>
        <begin position="487"/>
        <end position="509"/>
    </location>
</feature>
<feature type="transmembrane region" description="Helical" evidence="7">
    <location>
        <begin position="224"/>
        <end position="245"/>
    </location>
</feature>
<dbReference type="InterPro" id="IPR001204">
    <property type="entry name" value="Phos_transporter"/>
</dbReference>